<dbReference type="Gene3D" id="1.10.472.80">
    <property type="entry name" value="Ypt/Rab-GAP domain of gyp1p, domain 3"/>
    <property type="match status" value="1"/>
</dbReference>
<evidence type="ECO:0000313" key="3">
    <source>
        <dbReference type="Proteomes" id="UP000274922"/>
    </source>
</evidence>
<name>A0A4P9X8V9_9FUNG</name>
<protein>
    <recommendedName>
        <fullName evidence="1">Rab-GAP TBC domain-containing protein</fullName>
    </recommendedName>
</protein>
<evidence type="ECO:0000313" key="2">
    <source>
        <dbReference type="EMBL" id="RKP01753.1"/>
    </source>
</evidence>
<reference evidence="3" key="1">
    <citation type="journal article" date="2018" name="Nat. Microbiol.">
        <title>Leveraging single-cell genomics to expand the fungal tree of life.</title>
        <authorList>
            <person name="Ahrendt S.R."/>
            <person name="Quandt C.A."/>
            <person name="Ciobanu D."/>
            <person name="Clum A."/>
            <person name="Salamov A."/>
            <person name="Andreopoulos B."/>
            <person name="Cheng J.F."/>
            <person name="Woyke T."/>
            <person name="Pelin A."/>
            <person name="Henrissat B."/>
            <person name="Reynolds N.K."/>
            <person name="Benny G.L."/>
            <person name="Smith M.E."/>
            <person name="James T.Y."/>
            <person name="Grigoriev I.V."/>
        </authorList>
    </citation>
    <scope>NUCLEOTIDE SEQUENCE [LARGE SCALE GENOMIC DNA]</scope>
    <source>
        <strain evidence="3">ATCC 52028</strain>
    </source>
</reference>
<dbReference type="Pfam" id="PF00566">
    <property type="entry name" value="RabGAP-TBC"/>
    <property type="match status" value="1"/>
</dbReference>
<dbReference type="GO" id="GO:0031267">
    <property type="term" value="F:small GTPase binding"/>
    <property type="evidence" value="ECO:0007669"/>
    <property type="project" value="TreeGrafter"/>
</dbReference>
<accession>A0A4P9X8V9</accession>
<dbReference type="PROSITE" id="PS50086">
    <property type="entry name" value="TBC_RABGAP"/>
    <property type="match status" value="1"/>
</dbReference>
<sequence>MPPSRRRLKKLVHKGVPHAMRAAAWFRLAGAHDRLEEGRYAALAAEAADPATAAANPFFDIIERDLHRCFPNHVLFCTPGGEGQQALREVLRAYALFNPTVGYCQGLGMVAGTLLMLLERERAFWVLVCLLETPCKGLYDPDLLQLKTDAIVFDRLLAKKLPRLARHFCANDVSALMFITQWFLTIFTTSLPWPSALRVWDMLLVDGPKAIFRIGLAVLMIGKRHLIKACPTNAEILPWILHVPTEHLQPDAVVFVALGIELRASDIVKMRLSASKAQLAGLV</sequence>
<dbReference type="SUPFAM" id="SSF47923">
    <property type="entry name" value="Ypt/Rab-GAP domain of gyp1p"/>
    <property type="match status" value="2"/>
</dbReference>
<dbReference type="AlphaFoldDB" id="A0A4P9X8V9"/>
<dbReference type="InterPro" id="IPR000195">
    <property type="entry name" value="Rab-GAP-TBC_dom"/>
</dbReference>
<dbReference type="FunFam" id="1.10.472.80:FF:000008">
    <property type="entry name" value="TBC1 domain family member 10A"/>
    <property type="match status" value="1"/>
</dbReference>
<dbReference type="OrthoDB" id="159449at2759"/>
<dbReference type="GO" id="GO:0005096">
    <property type="term" value="F:GTPase activator activity"/>
    <property type="evidence" value="ECO:0007669"/>
    <property type="project" value="TreeGrafter"/>
</dbReference>
<dbReference type="FunFam" id="1.10.8.270:FF:000016">
    <property type="entry name" value="TBC1 domain family member 2A"/>
    <property type="match status" value="1"/>
</dbReference>
<feature type="domain" description="Rab-GAP TBC" evidence="1">
    <location>
        <begin position="15"/>
        <end position="207"/>
    </location>
</feature>
<dbReference type="PANTHER" id="PTHR47219">
    <property type="entry name" value="RAB GTPASE-ACTIVATING PROTEIN 1-LIKE"/>
    <property type="match status" value="1"/>
</dbReference>
<gene>
    <name evidence="2" type="ORF">CXG81DRAFT_11624</name>
</gene>
<dbReference type="Proteomes" id="UP000274922">
    <property type="component" value="Unassembled WGS sequence"/>
</dbReference>
<organism evidence="2 3">
    <name type="scientific">Caulochytrium protostelioides</name>
    <dbReference type="NCBI Taxonomy" id="1555241"/>
    <lineage>
        <taxon>Eukaryota</taxon>
        <taxon>Fungi</taxon>
        <taxon>Fungi incertae sedis</taxon>
        <taxon>Chytridiomycota</taxon>
        <taxon>Chytridiomycota incertae sedis</taxon>
        <taxon>Chytridiomycetes</taxon>
        <taxon>Caulochytriales</taxon>
        <taxon>Caulochytriaceae</taxon>
        <taxon>Caulochytrium</taxon>
    </lineage>
</organism>
<dbReference type="EMBL" id="ML014162">
    <property type="protein sequence ID" value="RKP01753.1"/>
    <property type="molecule type" value="Genomic_DNA"/>
</dbReference>
<dbReference type="PANTHER" id="PTHR47219:SF9">
    <property type="entry name" value="GTPASE ACTIVATING PROTEIN AND CENTROSOME-ASSOCIATED, ISOFORM B"/>
    <property type="match status" value="1"/>
</dbReference>
<keyword evidence="3" id="KW-1185">Reference proteome</keyword>
<dbReference type="Gene3D" id="1.10.8.270">
    <property type="entry name" value="putative rabgap domain of human tbc1 domain family member 14 like domains"/>
    <property type="match status" value="1"/>
</dbReference>
<dbReference type="STRING" id="1555241.A0A4P9X8V9"/>
<dbReference type="SMART" id="SM00164">
    <property type="entry name" value="TBC"/>
    <property type="match status" value="1"/>
</dbReference>
<dbReference type="Gene3D" id="1.10.10.750">
    <property type="entry name" value="Ypt/Rab-GAP domain of gyp1p, domain 1"/>
    <property type="match status" value="1"/>
</dbReference>
<evidence type="ECO:0000259" key="1">
    <source>
        <dbReference type="PROSITE" id="PS50086"/>
    </source>
</evidence>
<dbReference type="InterPro" id="IPR035969">
    <property type="entry name" value="Rab-GAP_TBC_sf"/>
</dbReference>
<dbReference type="InterPro" id="IPR050302">
    <property type="entry name" value="Rab_GAP_TBC_domain"/>
</dbReference>
<proteinExistence type="predicted"/>